<feature type="signal peptide" evidence="4">
    <location>
        <begin position="1"/>
        <end position="30"/>
    </location>
</feature>
<reference evidence="6 7" key="1">
    <citation type="submission" date="2023-07" db="EMBL/GenBank/DDBJ databases">
        <title>Genomic Encyclopedia of Type Strains, Phase IV (KMG-IV): sequencing the most valuable type-strain genomes for metagenomic binning, comparative biology and taxonomic classification.</title>
        <authorList>
            <person name="Goeker M."/>
        </authorList>
    </citation>
    <scope>NUCLEOTIDE SEQUENCE [LARGE SCALE GENOMIC DNA]</scope>
    <source>
        <strain evidence="6 7">DSM 19619</strain>
    </source>
</reference>
<name>A0ABU0JI97_9HYPH</name>
<dbReference type="PANTHER" id="PTHR46847">
    <property type="entry name" value="D-ALLOSE-BINDING PERIPLASMIC PROTEIN-RELATED"/>
    <property type="match status" value="1"/>
</dbReference>
<evidence type="ECO:0000256" key="1">
    <source>
        <dbReference type="ARBA" id="ARBA00004196"/>
    </source>
</evidence>
<evidence type="ECO:0000259" key="5">
    <source>
        <dbReference type="Pfam" id="PF13407"/>
    </source>
</evidence>
<dbReference type="Proteomes" id="UP001242480">
    <property type="component" value="Unassembled WGS sequence"/>
</dbReference>
<feature type="chain" id="PRO_5047178702" evidence="4">
    <location>
        <begin position="31"/>
        <end position="361"/>
    </location>
</feature>
<comment type="subcellular location">
    <subcellularLocation>
        <location evidence="1">Cell envelope</location>
    </subcellularLocation>
</comment>
<keyword evidence="7" id="KW-1185">Reference proteome</keyword>
<dbReference type="InterPro" id="IPR028082">
    <property type="entry name" value="Peripla_BP_I"/>
</dbReference>
<gene>
    <name evidence="6" type="ORF">QO011_007044</name>
</gene>
<organism evidence="6 7">
    <name type="scientific">Labrys wisconsinensis</name>
    <dbReference type="NCBI Taxonomy" id="425677"/>
    <lineage>
        <taxon>Bacteria</taxon>
        <taxon>Pseudomonadati</taxon>
        <taxon>Pseudomonadota</taxon>
        <taxon>Alphaproteobacteria</taxon>
        <taxon>Hyphomicrobiales</taxon>
        <taxon>Xanthobacteraceae</taxon>
        <taxon>Labrys</taxon>
    </lineage>
</organism>
<dbReference type="RefSeq" id="WP_307282891.1">
    <property type="nucleotide sequence ID" value="NZ_JAUSVX010000019.1"/>
</dbReference>
<evidence type="ECO:0000256" key="3">
    <source>
        <dbReference type="ARBA" id="ARBA00022729"/>
    </source>
</evidence>
<sequence length="361" mass="37435">MANYATMRSGLRATALALSLGVMLATPARAEKVERFYLGVGSTTSEYWADVALGAKAVAESVGGKVQVLASDFQGQKLLQQFGAIFAAGCARCVVVVDPASNAFTKALVQRAADADASIITLWNRPESIHPWDTASPNWVANTSFDGVDSGYRNGMALCKALGGKGNIVALGGIPDNPPAKQRLAGLAKALAECPGMKLLDTQVGDWDTTKGQNLVRAWLARYGGDLNGIFSANDGMAIGAVAALREKGLNGKIPVTGSDGSSDAIKLVASGDMLSTIKVDAVGQGAVTAALAYAAASGDVDVAKLTEAQRDFWLQQTLVTKDNAAAILAAKPDLADYTYARIKANFWATSPGQIPPGANK</sequence>
<dbReference type="Gene3D" id="3.40.50.2300">
    <property type="match status" value="2"/>
</dbReference>
<accession>A0ABU0JI97</accession>
<comment type="similarity">
    <text evidence="2">Belongs to the bacterial solute-binding protein 2 family.</text>
</comment>
<evidence type="ECO:0000313" key="7">
    <source>
        <dbReference type="Proteomes" id="UP001242480"/>
    </source>
</evidence>
<dbReference type="Pfam" id="PF13407">
    <property type="entry name" value="Peripla_BP_4"/>
    <property type="match status" value="1"/>
</dbReference>
<comment type="caution">
    <text evidence="6">The sequence shown here is derived from an EMBL/GenBank/DDBJ whole genome shotgun (WGS) entry which is preliminary data.</text>
</comment>
<dbReference type="PANTHER" id="PTHR46847:SF1">
    <property type="entry name" value="D-ALLOSE-BINDING PERIPLASMIC PROTEIN-RELATED"/>
    <property type="match status" value="1"/>
</dbReference>
<dbReference type="SUPFAM" id="SSF53822">
    <property type="entry name" value="Periplasmic binding protein-like I"/>
    <property type="match status" value="1"/>
</dbReference>
<protein>
    <submittedName>
        <fullName evidence="6">Ribose transport system substrate-binding protein</fullName>
    </submittedName>
</protein>
<dbReference type="EMBL" id="JAUSVX010000019">
    <property type="protein sequence ID" value="MDQ0474005.1"/>
    <property type="molecule type" value="Genomic_DNA"/>
</dbReference>
<feature type="domain" description="Periplasmic binding protein" evidence="5">
    <location>
        <begin position="41"/>
        <end position="299"/>
    </location>
</feature>
<dbReference type="CDD" id="cd01536">
    <property type="entry name" value="PBP1_ABC_sugar_binding-like"/>
    <property type="match status" value="1"/>
</dbReference>
<proteinExistence type="inferred from homology"/>
<keyword evidence="3 4" id="KW-0732">Signal</keyword>
<evidence type="ECO:0000256" key="2">
    <source>
        <dbReference type="ARBA" id="ARBA00007639"/>
    </source>
</evidence>
<dbReference type="InterPro" id="IPR025997">
    <property type="entry name" value="SBP_2_dom"/>
</dbReference>
<evidence type="ECO:0000313" key="6">
    <source>
        <dbReference type="EMBL" id="MDQ0474005.1"/>
    </source>
</evidence>
<evidence type="ECO:0000256" key="4">
    <source>
        <dbReference type="SAM" id="SignalP"/>
    </source>
</evidence>